<dbReference type="RefSeq" id="XP_008611571.1">
    <property type="nucleotide sequence ID" value="XM_008613349.1"/>
</dbReference>
<dbReference type="GeneID" id="19948239"/>
<organism evidence="2 3">
    <name type="scientific">Saprolegnia diclina (strain VS20)</name>
    <dbReference type="NCBI Taxonomy" id="1156394"/>
    <lineage>
        <taxon>Eukaryota</taxon>
        <taxon>Sar</taxon>
        <taxon>Stramenopiles</taxon>
        <taxon>Oomycota</taxon>
        <taxon>Saprolegniomycetes</taxon>
        <taxon>Saprolegniales</taxon>
        <taxon>Saprolegniaceae</taxon>
        <taxon>Saprolegnia</taxon>
    </lineage>
</organism>
<dbReference type="OrthoDB" id="161565at2759"/>
<reference evidence="2 3" key="1">
    <citation type="submission" date="2012-04" db="EMBL/GenBank/DDBJ databases">
        <title>The Genome Sequence of Saprolegnia declina VS20.</title>
        <authorList>
            <consortium name="The Broad Institute Genome Sequencing Platform"/>
            <person name="Russ C."/>
            <person name="Nusbaum C."/>
            <person name="Tyler B."/>
            <person name="van West P."/>
            <person name="Dieguez-Uribeondo J."/>
            <person name="de Bruijn I."/>
            <person name="Tripathy S."/>
            <person name="Jiang R."/>
            <person name="Young S.K."/>
            <person name="Zeng Q."/>
            <person name="Gargeya S."/>
            <person name="Fitzgerald M."/>
            <person name="Haas B."/>
            <person name="Abouelleil A."/>
            <person name="Alvarado L."/>
            <person name="Arachchi H.M."/>
            <person name="Berlin A."/>
            <person name="Chapman S.B."/>
            <person name="Goldberg J."/>
            <person name="Griggs A."/>
            <person name="Gujja S."/>
            <person name="Hansen M."/>
            <person name="Howarth C."/>
            <person name="Imamovic A."/>
            <person name="Larimer J."/>
            <person name="McCowen C."/>
            <person name="Montmayeur A."/>
            <person name="Murphy C."/>
            <person name="Neiman D."/>
            <person name="Pearson M."/>
            <person name="Priest M."/>
            <person name="Roberts A."/>
            <person name="Saif S."/>
            <person name="Shea T."/>
            <person name="Sisk P."/>
            <person name="Sykes S."/>
            <person name="Wortman J."/>
            <person name="Nusbaum C."/>
            <person name="Birren B."/>
        </authorList>
    </citation>
    <scope>NUCLEOTIDE SEQUENCE [LARGE SCALE GENOMIC DNA]</scope>
    <source>
        <strain evidence="2 3">VS20</strain>
    </source>
</reference>
<gene>
    <name evidence="2" type="ORF">SDRG_07512</name>
</gene>
<dbReference type="Proteomes" id="UP000030762">
    <property type="component" value="Unassembled WGS sequence"/>
</dbReference>
<dbReference type="AlphaFoldDB" id="T0RY30"/>
<accession>T0RY30</accession>
<sequence>MVGLKLMRNPFRARSHSDGLPEDNNQLLKPSELPPKRLSSLNVEQPSGRAKLAPPRHGTPEEDGDDDAAHPAPSKKTPMTLKAALASTSGFMYKKLAFRQSPEKSEGDGHDHTPWDSDSDDVDGIFPNGTVVATKYGTALILEYRPDDRMYVVKTFWHATAYFNAETVVREVKCMIGDRVKTRWGLATVESYYLDDDMYGIALDWRWDDDHVWRMKATTKMFTPIGKTKSRAQLTKELMQKTAAVGYSSLRTSTSTLRSSTSSSYNSLVTRMSSISTTMSSPKPHDDVPAKAHPAVWTPFGEGRVLGIRASDGMAKVKLLSGPTAYLLATSLEPLAFGTNEHVATTFGDGYISEYRHTDSMYTVVLAASGVTLYTQSLESLLKPAPSSTTTTNATASSLFKSLPKVPFSAPKLFTAVGRKEKYAVGDRLKSPFGTVVVTEYRGEDDVFVCLMDATAGVLYVSGTNMESMFPDALNPTKMTALLQMTVQATKSLQTTTVQSASVLQKTVMDKWEASQKKKPKFAVDDRVLCGVFGSGFVLDVNAETSVYHVKLRKLGVEGHFHEAALRPFPYDRATHVIVGEKHTSVPMETYQAQHKKSRSEIIKSSMAANRQSKQHLPTLF</sequence>
<dbReference type="InParanoid" id="T0RY30"/>
<dbReference type="OMA" id="SMMNAGE"/>
<dbReference type="VEuPathDB" id="FungiDB:SDRG_07512"/>
<dbReference type="eggNOG" id="ENOG502QVBE">
    <property type="taxonomic scope" value="Eukaryota"/>
</dbReference>
<dbReference type="EMBL" id="JH767152">
    <property type="protein sequence ID" value="EQC35287.1"/>
    <property type="molecule type" value="Genomic_DNA"/>
</dbReference>
<evidence type="ECO:0000313" key="3">
    <source>
        <dbReference type="Proteomes" id="UP000030762"/>
    </source>
</evidence>
<evidence type="ECO:0000256" key="1">
    <source>
        <dbReference type="SAM" id="MobiDB-lite"/>
    </source>
</evidence>
<proteinExistence type="predicted"/>
<feature type="region of interest" description="Disordered" evidence="1">
    <location>
        <begin position="1"/>
        <end position="79"/>
    </location>
</feature>
<name>T0RY30_SAPDV</name>
<feature type="region of interest" description="Disordered" evidence="1">
    <location>
        <begin position="99"/>
        <end position="121"/>
    </location>
</feature>
<protein>
    <submittedName>
        <fullName evidence="2">Uncharacterized protein</fullName>
    </submittedName>
</protein>
<evidence type="ECO:0000313" key="2">
    <source>
        <dbReference type="EMBL" id="EQC35287.1"/>
    </source>
</evidence>
<keyword evidence="3" id="KW-1185">Reference proteome</keyword>
<feature type="compositionally biased region" description="Basic and acidic residues" evidence="1">
    <location>
        <begin position="101"/>
        <end position="115"/>
    </location>
</feature>